<dbReference type="AlphaFoldDB" id="A0A0C1R398"/>
<dbReference type="EMBL" id="JHEG02000059">
    <property type="protein sequence ID" value="KIE06760.1"/>
    <property type="molecule type" value="Genomic_DNA"/>
</dbReference>
<dbReference type="Proteomes" id="UP000029738">
    <property type="component" value="Unassembled WGS sequence"/>
</dbReference>
<accession>A0A0C1R398</accession>
<sequence length="149" mass="15691">MVTKLVLFLLVALGGAGLTLQMAWNARLRTSTGSPVLTTMISVFVTLVSLALLWASGTTDRGSIPAFNSLPKWAWFGGIFAAYYLVASLIAIPKLGTAVVFSLVIAGQMVAALILDSTGAFGVPQISLNTSRVLGTVLLLIGVIFIQRH</sequence>
<reference evidence="2" key="2">
    <citation type="submission" date="2019-11" db="EMBL/GenBank/DDBJ databases">
        <title>Improved Assembly of Tolypothrix boutellei genome.</title>
        <authorList>
            <person name="Sarangi A.N."/>
            <person name="Mukherjee M."/>
            <person name="Ghosh S."/>
            <person name="Singh D."/>
            <person name="Das A."/>
            <person name="Kant S."/>
            <person name="Prusty A."/>
            <person name="Tripathy S."/>
        </authorList>
    </citation>
    <scope>NUCLEOTIDE SEQUENCE</scope>
    <source>
        <strain evidence="2">VB521301</strain>
    </source>
</reference>
<dbReference type="EMBL" id="JHEG04000001">
    <property type="protein sequence ID" value="KAF3889885.1"/>
    <property type="molecule type" value="Genomic_DNA"/>
</dbReference>
<evidence type="ECO:0000313" key="3">
    <source>
        <dbReference type="EMBL" id="KIE06760.1"/>
    </source>
</evidence>
<feature type="transmembrane region" description="Helical" evidence="1">
    <location>
        <begin position="36"/>
        <end position="54"/>
    </location>
</feature>
<proteinExistence type="predicted"/>
<feature type="transmembrane region" description="Helical" evidence="1">
    <location>
        <begin position="126"/>
        <end position="146"/>
    </location>
</feature>
<comment type="caution">
    <text evidence="3">The sequence shown here is derived from an EMBL/GenBank/DDBJ whole genome shotgun (WGS) entry which is preliminary data.</text>
</comment>
<evidence type="ECO:0000313" key="2">
    <source>
        <dbReference type="EMBL" id="KAF3889885.1"/>
    </source>
</evidence>
<evidence type="ECO:0000313" key="4">
    <source>
        <dbReference type="Proteomes" id="UP000029738"/>
    </source>
</evidence>
<dbReference type="STRING" id="1479485.DA73_0236345"/>
<keyword evidence="1" id="KW-0812">Transmembrane</keyword>
<dbReference type="RefSeq" id="WP_038082346.1">
    <property type="nucleotide sequence ID" value="NZ_JHEG04000001.1"/>
</dbReference>
<dbReference type="PANTHER" id="PTHR34821:SF2">
    <property type="entry name" value="INNER MEMBRANE PROTEIN YDCZ"/>
    <property type="match status" value="1"/>
</dbReference>
<keyword evidence="4" id="KW-1185">Reference proteome</keyword>
<dbReference type="OrthoDB" id="7864805at2"/>
<feature type="transmembrane region" description="Helical" evidence="1">
    <location>
        <begin position="99"/>
        <end position="120"/>
    </location>
</feature>
<feature type="transmembrane region" description="Helical" evidence="1">
    <location>
        <begin position="74"/>
        <end position="92"/>
    </location>
</feature>
<name>A0A0C1R398_9CYAN</name>
<protein>
    <submittedName>
        <fullName evidence="2">DMT family transporter</fullName>
    </submittedName>
</protein>
<reference evidence="3" key="1">
    <citation type="journal article" date="2015" name="Genome Announc.">
        <title>Draft Genome Sequence of Tolypothrix boutellei Strain VB521301.</title>
        <authorList>
            <person name="Chandrababunaidu M.M."/>
            <person name="Singh D."/>
            <person name="Sen D."/>
            <person name="Bhan S."/>
            <person name="Das S."/>
            <person name="Gupta A."/>
            <person name="Adhikary S.P."/>
            <person name="Tripathy S."/>
        </authorList>
    </citation>
    <scope>NUCLEOTIDE SEQUENCE</scope>
    <source>
        <strain evidence="3">VB521301</strain>
    </source>
</reference>
<organism evidence="3">
    <name type="scientific">Tolypothrix bouteillei VB521301</name>
    <dbReference type="NCBI Taxonomy" id="1479485"/>
    <lineage>
        <taxon>Bacteria</taxon>
        <taxon>Bacillati</taxon>
        <taxon>Cyanobacteriota</taxon>
        <taxon>Cyanophyceae</taxon>
        <taxon>Nostocales</taxon>
        <taxon>Tolypothrichaceae</taxon>
        <taxon>Tolypothrix</taxon>
    </lineage>
</organism>
<dbReference type="InterPro" id="IPR006750">
    <property type="entry name" value="YdcZ"/>
</dbReference>
<dbReference type="GO" id="GO:0005886">
    <property type="term" value="C:plasma membrane"/>
    <property type="evidence" value="ECO:0007669"/>
    <property type="project" value="TreeGrafter"/>
</dbReference>
<keyword evidence="1" id="KW-0472">Membrane</keyword>
<dbReference type="PANTHER" id="PTHR34821">
    <property type="entry name" value="INNER MEMBRANE PROTEIN YDCZ"/>
    <property type="match status" value="1"/>
</dbReference>
<evidence type="ECO:0000256" key="1">
    <source>
        <dbReference type="SAM" id="Phobius"/>
    </source>
</evidence>
<dbReference type="Pfam" id="PF04657">
    <property type="entry name" value="DMT_YdcZ"/>
    <property type="match status" value="1"/>
</dbReference>
<feature type="transmembrane region" description="Helical" evidence="1">
    <location>
        <begin position="6"/>
        <end position="24"/>
    </location>
</feature>
<keyword evidence="1" id="KW-1133">Transmembrane helix</keyword>
<gene>
    <name evidence="3" type="ORF">DA73_0236345</name>
    <name evidence="2" type="ORF">DA73_0400033765</name>
</gene>